<name>A0A7S3FN13_9VIRI</name>
<dbReference type="SUPFAM" id="SSF55315">
    <property type="entry name" value="L30e-like"/>
    <property type="match status" value="1"/>
</dbReference>
<comment type="function">
    <text evidence="6">Component of the Pelota-HBS1L complex, a complex that recognizes stalled ribosomes and triggers the No-Go Decay (NGD) pathway. In the Pelota-HBS1L complex, pelo recognizes ribosomes stalled at the 3' end of an mRNA and engages stalled ribosomes by destabilizing mRNA in the mRNA channel.</text>
</comment>
<evidence type="ECO:0000259" key="7">
    <source>
        <dbReference type="SMART" id="SM01194"/>
    </source>
</evidence>
<dbReference type="GO" id="GO:0032790">
    <property type="term" value="P:ribosome disassembly"/>
    <property type="evidence" value="ECO:0007669"/>
    <property type="project" value="TreeGrafter"/>
</dbReference>
<dbReference type="Gene3D" id="3.30.1330.30">
    <property type="match status" value="1"/>
</dbReference>
<evidence type="ECO:0000256" key="3">
    <source>
        <dbReference type="ARBA" id="ARBA00009504"/>
    </source>
</evidence>
<evidence type="ECO:0000256" key="5">
    <source>
        <dbReference type="ARBA" id="ARBA00022723"/>
    </source>
</evidence>
<dbReference type="SUPFAM" id="SSF53137">
    <property type="entry name" value="Translational machinery components"/>
    <property type="match status" value="1"/>
</dbReference>
<reference evidence="8" key="1">
    <citation type="submission" date="2021-01" db="EMBL/GenBank/DDBJ databases">
        <authorList>
            <person name="Corre E."/>
            <person name="Pelletier E."/>
            <person name="Niang G."/>
            <person name="Scheremetjew M."/>
            <person name="Finn R."/>
            <person name="Kale V."/>
            <person name="Holt S."/>
            <person name="Cochrane G."/>
            <person name="Meng A."/>
            <person name="Brown T."/>
            <person name="Cohen L."/>
        </authorList>
    </citation>
    <scope>NUCLEOTIDE SEQUENCE</scope>
    <source>
        <strain evidence="8">RCC927</strain>
    </source>
</reference>
<gene>
    <name evidence="8" type="ORF">PSIN1315_LOCUS14009</name>
</gene>
<dbReference type="SMART" id="SM01194">
    <property type="entry name" value="eRF1_1"/>
    <property type="match status" value="1"/>
</dbReference>
<proteinExistence type="inferred from homology"/>
<dbReference type="FunFam" id="2.30.30.870:FF:000001">
    <property type="entry name" value="Protein pelota homolog"/>
    <property type="match status" value="1"/>
</dbReference>
<evidence type="ECO:0000256" key="6">
    <source>
        <dbReference type="RuleBase" id="RU362019"/>
    </source>
</evidence>
<keyword evidence="4 6" id="KW-0963">Cytoplasm</keyword>
<evidence type="ECO:0000256" key="1">
    <source>
        <dbReference type="ARBA" id="ARBA00001968"/>
    </source>
</evidence>
<organism evidence="8">
    <name type="scientific">Prasinoderma singulare</name>
    <dbReference type="NCBI Taxonomy" id="676789"/>
    <lineage>
        <taxon>Eukaryota</taxon>
        <taxon>Viridiplantae</taxon>
        <taxon>Prasinodermophyta</taxon>
        <taxon>Prasinodermophyceae</taxon>
        <taxon>Prasinodermales</taxon>
        <taxon>Prasinodermaceae</taxon>
        <taxon>Prasinoderma</taxon>
    </lineage>
</organism>
<dbReference type="EMBL" id="HBHY01021888">
    <property type="protein sequence ID" value="CAE0153048.1"/>
    <property type="molecule type" value="Transcribed_RNA"/>
</dbReference>
<dbReference type="InterPro" id="IPR042226">
    <property type="entry name" value="eFR1_2_sf"/>
</dbReference>
<comment type="subcellular location">
    <subcellularLocation>
        <location evidence="2 6">Cytoplasm</location>
    </subcellularLocation>
</comment>
<dbReference type="InterPro" id="IPR005142">
    <property type="entry name" value="eRF1_3"/>
</dbReference>
<dbReference type="PANTHER" id="PTHR10853">
    <property type="entry name" value="PELOTA"/>
    <property type="match status" value="1"/>
</dbReference>
<accession>A0A7S3FN13</accession>
<sequence length="397" mass="43445">MKVKGKAPPAGEPGSLSLCMECAEDLWHAYNLIAAGDRVRASTVRKVVRAARDEGGKSQTDRVKLKLQVAVEEVDYDGVAETLRVRGKNLTECEHVRLGSYHTLELDARREFQLCKEEWDSVCVERVKNAADPTRSADLAAVMVSEGLANVCLVGGAVTTVRAKVETNLPRKKGAAGAFGYDKALDKFHAKVLEAIVRHVDWEMIKCLVVAGPGFAAEQLVEYVHAEAVRQNLRPLIENKGRVVVAHASSGFVHSLKEVLVDPSVAARIQDTQAARETQALAEFHKMLGEDPDRAFYGPVHVAAAHEHQAVRTLLVSDSLFRAKDVQERKRYVALVDAVRDAGGEVLIFSSAHVSGQQLTQLSGIAAILRFPLPDIDELDMDGDFVEAFQRAQLANR</sequence>
<comment type="cofactor">
    <cofactor evidence="1 6">
        <name>a divalent metal cation</name>
        <dbReference type="ChEBI" id="CHEBI:60240"/>
    </cofactor>
</comment>
<comment type="similarity">
    <text evidence="3 6">Belongs to the eukaryotic release factor 1 family. Pelota subfamily.</text>
</comment>
<dbReference type="Pfam" id="PF03464">
    <property type="entry name" value="eRF1_2"/>
    <property type="match status" value="1"/>
</dbReference>
<dbReference type="SUPFAM" id="SSF159065">
    <property type="entry name" value="Dom34/Pelota N-terminal domain-like"/>
    <property type="match status" value="1"/>
</dbReference>
<dbReference type="InterPro" id="IPR005140">
    <property type="entry name" value="eRF1_Pelota-like_N"/>
</dbReference>
<evidence type="ECO:0000313" key="8">
    <source>
        <dbReference type="EMBL" id="CAE0153048.1"/>
    </source>
</evidence>
<dbReference type="GO" id="GO:0070481">
    <property type="term" value="P:nuclear-transcribed mRNA catabolic process, non-stop decay"/>
    <property type="evidence" value="ECO:0007669"/>
    <property type="project" value="InterPro"/>
</dbReference>
<keyword evidence="5 6" id="KW-0479">Metal-binding</keyword>
<dbReference type="InterPro" id="IPR038069">
    <property type="entry name" value="Pelota/DOM34_N"/>
</dbReference>
<dbReference type="GO" id="GO:0046872">
    <property type="term" value="F:metal ion binding"/>
    <property type="evidence" value="ECO:0007669"/>
    <property type="project" value="UniProtKB-KW"/>
</dbReference>
<dbReference type="InterPro" id="IPR029064">
    <property type="entry name" value="Ribosomal_eL30-like_sf"/>
</dbReference>
<dbReference type="Pfam" id="PF26356">
    <property type="entry name" value="Pelota_N"/>
    <property type="match status" value="1"/>
</dbReference>
<evidence type="ECO:0000256" key="4">
    <source>
        <dbReference type="ARBA" id="ARBA00022490"/>
    </source>
</evidence>
<dbReference type="AlphaFoldDB" id="A0A7S3FN13"/>
<protein>
    <recommendedName>
        <fullName evidence="6">Protein pelota homolog</fullName>
    </recommendedName>
</protein>
<dbReference type="Gene3D" id="2.30.30.870">
    <property type="entry name" value="Pelota, domain A"/>
    <property type="match status" value="1"/>
</dbReference>
<dbReference type="GO" id="GO:0005737">
    <property type="term" value="C:cytoplasm"/>
    <property type="evidence" value="ECO:0007669"/>
    <property type="project" value="UniProtKB-SubCell"/>
</dbReference>
<evidence type="ECO:0000256" key="2">
    <source>
        <dbReference type="ARBA" id="ARBA00004496"/>
    </source>
</evidence>
<dbReference type="NCBIfam" id="TIGR00111">
    <property type="entry name" value="pelota"/>
    <property type="match status" value="1"/>
</dbReference>
<dbReference type="Gene3D" id="3.30.420.60">
    <property type="entry name" value="eRF1 domain 2"/>
    <property type="match status" value="1"/>
</dbReference>
<dbReference type="FunFam" id="3.30.1330.30:FF:000008">
    <property type="entry name" value="Protein pelota homolog"/>
    <property type="match status" value="1"/>
</dbReference>
<dbReference type="InterPro" id="IPR005141">
    <property type="entry name" value="eRF1_2"/>
</dbReference>
<dbReference type="GO" id="GO:0070651">
    <property type="term" value="P:nonfunctional rRNA decay"/>
    <property type="evidence" value="ECO:0007669"/>
    <property type="project" value="TreeGrafter"/>
</dbReference>
<dbReference type="InterPro" id="IPR058547">
    <property type="entry name" value="Pelota_N"/>
</dbReference>
<dbReference type="GO" id="GO:0070966">
    <property type="term" value="P:nuclear-transcribed mRNA catabolic process, no-go decay"/>
    <property type="evidence" value="ECO:0007669"/>
    <property type="project" value="InterPro"/>
</dbReference>
<dbReference type="PANTHER" id="PTHR10853:SF0">
    <property type="entry name" value="PROTEIN PELOTA HOMOLOG"/>
    <property type="match status" value="1"/>
</dbReference>
<feature type="domain" description="eRF1/Pelota-like N-terminal" evidence="7">
    <location>
        <begin position="1"/>
        <end position="132"/>
    </location>
</feature>
<dbReference type="GO" id="GO:0071025">
    <property type="term" value="P:RNA surveillance"/>
    <property type="evidence" value="ECO:0007669"/>
    <property type="project" value="InterPro"/>
</dbReference>
<dbReference type="InterPro" id="IPR004405">
    <property type="entry name" value="TF_pelota"/>
</dbReference>
<dbReference type="Pfam" id="PF03465">
    <property type="entry name" value="eRF1_3"/>
    <property type="match status" value="1"/>
</dbReference>